<feature type="transmembrane region" description="Helical" evidence="7">
    <location>
        <begin position="246"/>
        <end position="264"/>
    </location>
</feature>
<dbReference type="PROSITE" id="PS00198">
    <property type="entry name" value="4FE4S_FER_1"/>
    <property type="match status" value="2"/>
</dbReference>
<comment type="caution">
    <text evidence="9">The sequence shown here is derived from an EMBL/GenBank/DDBJ whole genome shotgun (WGS) entry which is preliminary data.</text>
</comment>
<evidence type="ECO:0000313" key="9">
    <source>
        <dbReference type="EMBL" id="RII32591.1"/>
    </source>
</evidence>
<dbReference type="AlphaFoldDB" id="A0A399IIB6"/>
<evidence type="ECO:0000256" key="3">
    <source>
        <dbReference type="ARBA" id="ARBA00022723"/>
    </source>
</evidence>
<keyword evidence="1" id="KW-0813">Transport</keyword>
<feature type="domain" description="4Fe-4S ferredoxin-type" evidence="8">
    <location>
        <begin position="159"/>
        <end position="181"/>
    </location>
</feature>
<dbReference type="PANTHER" id="PTHR30176">
    <property type="entry name" value="FERREDOXIN-TYPE PROTEIN NAPH"/>
    <property type="match status" value="1"/>
</dbReference>
<keyword evidence="4" id="KW-0249">Electron transport</keyword>
<evidence type="ECO:0000256" key="6">
    <source>
        <dbReference type="ARBA" id="ARBA00023014"/>
    </source>
</evidence>
<dbReference type="Pfam" id="PF12801">
    <property type="entry name" value="Fer4_5"/>
    <property type="match status" value="2"/>
</dbReference>
<keyword evidence="7" id="KW-0472">Membrane</keyword>
<feature type="domain" description="4Fe-4S ferredoxin-type" evidence="8">
    <location>
        <begin position="187"/>
        <end position="216"/>
    </location>
</feature>
<dbReference type="RefSeq" id="WP_119368068.1">
    <property type="nucleotide sequence ID" value="NZ_QXDJ01000007.1"/>
</dbReference>
<feature type="transmembrane region" description="Helical" evidence="7">
    <location>
        <begin position="113"/>
        <end position="134"/>
    </location>
</feature>
<proteinExistence type="predicted"/>
<dbReference type="PROSITE" id="PS51379">
    <property type="entry name" value="4FE4S_FER_2"/>
    <property type="match status" value="2"/>
</dbReference>
<dbReference type="InterPro" id="IPR017900">
    <property type="entry name" value="4Fe4S_Fe_S_CS"/>
</dbReference>
<keyword evidence="3" id="KW-0479">Metal-binding</keyword>
<gene>
    <name evidence="9" type="ORF">D2A34_23280</name>
</gene>
<dbReference type="Gene3D" id="3.30.70.20">
    <property type="match status" value="1"/>
</dbReference>
<feature type="transmembrane region" description="Helical" evidence="7">
    <location>
        <begin position="42"/>
        <end position="63"/>
    </location>
</feature>
<keyword evidence="6" id="KW-0411">Iron-sulfur</keyword>
<evidence type="ECO:0000256" key="2">
    <source>
        <dbReference type="ARBA" id="ARBA00022485"/>
    </source>
</evidence>
<accession>A0A399IIB6</accession>
<feature type="transmembrane region" description="Helical" evidence="7">
    <location>
        <begin position="84"/>
        <end position="101"/>
    </location>
</feature>
<dbReference type="InterPro" id="IPR017896">
    <property type="entry name" value="4Fe4S_Fe-S-bd"/>
</dbReference>
<dbReference type="EMBL" id="QXDJ01000007">
    <property type="protein sequence ID" value="RII32591.1"/>
    <property type="molecule type" value="Genomic_DNA"/>
</dbReference>
<dbReference type="Pfam" id="PF13237">
    <property type="entry name" value="Fer4_10"/>
    <property type="match status" value="1"/>
</dbReference>
<keyword evidence="2" id="KW-0004">4Fe-4S</keyword>
<keyword evidence="7" id="KW-1133">Transmembrane helix</keyword>
<sequence length="367" mass="41546">MKNKVLVFWKKYSYLIMLSNLLIGLIHPMVALIFTICMMGPAVVGFFTGRFWCGSICPIGNFFDKVTIKTSRGHKVPKIFKSTFLKIIIAITMIIMFIYDMKSAWGNGNRVGFIYFEMIMESIIIGTLLSLLYNHRVWCHFCPMGSMGSLMAKFSKNKKVLEVSADCINCGKCSDNCPMGVSPSDFKDNKINSPDCIQCRKCVYECPQKSISYDRTKFKNNFLVNEKLTIKPKKNSVVVNTFEENMVISIIFTLPIIILSMNMFSSHLLSTTASLAKIAITKLILTSIVMLSIIDFLQLGLTSLFKGHPNRYSVIATGIISWYAYQVLVVYLVLTVNPAFTYNINLSTLAIIITCINIIRYLKVKRN</sequence>
<reference evidence="9 10" key="1">
    <citation type="submission" date="2018-08" db="EMBL/GenBank/DDBJ databases">
        <title>Genome of Clostridium chromiireducens C1, DSM12136.</title>
        <authorList>
            <person name="Xing M."/>
            <person name="Wei Y."/>
            <person name="Ang E.L."/>
            <person name="Zhao H."/>
            <person name="Zhang Y."/>
        </authorList>
    </citation>
    <scope>NUCLEOTIDE SEQUENCE [LARGE SCALE GENOMIC DNA]</scope>
    <source>
        <strain evidence="9 10">C1</strain>
    </source>
</reference>
<dbReference type="GO" id="GO:0046872">
    <property type="term" value="F:metal ion binding"/>
    <property type="evidence" value="ECO:0007669"/>
    <property type="project" value="UniProtKB-KW"/>
</dbReference>
<evidence type="ECO:0000256" key="1">
    <source>
        <dbReference type="ARBA" id="ARBA00022448"/>
    </source>
</evidence>
<dbReference type="InterPro" id="IPR051684">
    <property type="entry name" value="Electron_Trans/Redox"/>
</dbReference>
<dbReference type="PANTHER" id="PTHR30176:SF3">
    <property type="entry name" value="FERREDOXIN-TYPE PROTEIN NAPH"/>
    <property type="match status" value="1"/>
</dbReference>
<dbReference type="SUPFAM" id="SSF54862">
    <property type="entry name" value="4Fe-4S ferredoxins"/>
    <property type="match status" value="1"/>
</dbReference>
<organism evidence="9 10">
    <name type="scientific">Clostridium chromiireducens</name>
    <dbReference type="NCBI Taxonomy" id="225345"/>
    <lineage>
        <taxon>Bacteria</taxon>
        <taxon>Bacillati</taxon>
        <taxon>Bacillota</taxon>
        <taxon>Clostridia</taxon>
        <taxon>Eubacteriales</taxon>
        <taxon>Clostridiaceae</taxon>
        <taxon>Clostridium</taxon>
    </lineage>
</organism>
<keyword evidence="7" id="KW-0812">Transmembrane</keyword>
<feature type="transmembrane region" description="Helical" evidence="7">
    <location>
        <begin position="312"/>
        <end position="334"/>
    </location>
</feature>
<dbReference type="GO" id="GO:0005886">
    <property type="term" value="C:plasma membrane"/>
    <property type="evidence" value="ECO:0007669"/>
    <property type="project" value="TreeGrafter"/>
</dbReference>
<name>A0A399IIB6_9CLOT</name>
<feature type="transmembrane region" description="Helical" evidence="7">
    <location>
        <begin position="12"/>
        <end position="36"/>
    </location>
</feature>
<keyword evidence="5" id="KW-0408">Iron</keyword>
<dbReference type="Proteomes" id="UP000265930">
    <property type="component" value="Unassembled WGS sequence"/>
</dbReference>
<evidence type="ECO:0000256" key="4">
    <source>
        <dbReference type="ARBA" id="ARBA00022982"/>
    </source>
</evidence>
<evidence type="ECO:0000256" key="5">
    <source>
        <dbReference type="ARBA" id="ARBA00023004"/>
    </source>
</evidence>
<dbReference type="GO" id="GO:0051539">
    <property type="term" value="F:4 iron, 4 sulfur cluster binding"/>
    <property type="evidence" value="ECO:0007669"/>
    <property type="project" value="UniProtKB-KW"/>
</dbReference>
<evidence type="ECO:0000313" key="10">
    <source>
        <dbReference type="Proteomes" id="UP000265930"/>
    </source>
</evidence>
<evidence type="ECO:0000259" key="8">
    <source>
        <dbReference type="PROSITE" id="PS51379"/>
    </source>
</evidence>
<feature type="transmembrane region" description="Helical" evidence="7">
    <location>
        <begin position="340"/>
        <end position="362"/>
    </location>
</feature>
<feature type="transmembrane region" description="Helical" evidence="7">
    <location>
        <begin position="284"/>
        <end position="305"/>
    </location>
</feature>
<evidence type="ECO:0000256" key="7">
    <source>
        <dbReference type="SAM" id="Phobius"/>
    </source>
</evidence>
<protein>
    <submittedName>
        <fullName evidence="9">4Fe-4S binding protein</fullName>
    </submittedName>
</protein>